<dbReference type="InterPro" id="IPR019155">
    <property type="entry name" value="CLEC16A/TT9_N"/>
</dbReference>
<dbReference type="CDD" id="cd00170">
    <property type="entry name" value="SEC14"/>
    <property type="match status" value="1"/>
</dbReference>
<reference evidence="5" key="1">
    <citation type="journal article" date="2015" name="PLoS Genet.">
        <title>Genome Sequence and Transcriptome Analyses of Chrysochromulina tobin: Metabolic Tools for Enhanced Algal Fitness in the Prominent Order Prymnesiales (Haptophyceae).</title>
        <authorList>
            <person name="Hovde B.T."/>
            <person name="Deodato C.R."/>
            <person name="Hunsperger H.M."/>
            <person name="Ryken S.A."/>
            <person name="Yost W."/>
            <person name="Jha R.K."/>
            <person name="Patterson J."/>
            <person name="Monnat R.J. Jr."/>
            <person name="Barlow S.B."/>
            <person name="Starkenburg S.R."/>
            <person name="Cattolico R.A."/>
        </authorList>
    </citation>
    <scope>NUCLEOTIDE SEQUENCE</scope>
    <source>
        <strain evidence="5">CCMP291</strain>
    </source>
</reference>
<dbReference type="GO" id="GO:0005794">
    <property type="term" value="C:Golgi apparatus"/>
    <property type="evidence" value="ECO:0007669"/>
    <property type="project" value="TreeGrafter"/>
</dbReference>
<dbReference type="GO" id="GO:0006914">
    <property type="term" value="P:autophagy"/>
    <property type="evidence" value="ECO:0007669"/>
    <property type="project" value="UniProtKB-KW"/>
</dbReference>
<dbReference type="SUPFAM" id="SSF48371">
    <property type="entry name" value="ARM repeat"/>
    <property type="match status" value="1"/>
</dbReference>
<keyword evidence="1" id="KW-0072">Autophagy</keyword>
<keyword evidence="5" id="KW-1185">Reference proteome</keyword>
<accession>A0A0M0J7K9</accession>
<feature type="domain" description="CRAL-TRIO" evidence="3">
    <location>
        <begin position="1138"/>
        <end position="1315"/>
    </location>
</feature>
<dbReference type="InterPro" id="IPR039272">
    <property type="entry name" value="CLEC16A/TT9"/>
</dbReference>
<dbReference type="Proteomes" id="UP000037460">
    <property type="component" value="Unassembled WGS sequence"/>
</dbReference>
<evidence type="ECO:0000256" key="1">
    <source>
        <dbReference type="ARBA" id="ARBA00023006"/>
    </source>
</evidence>
<dbReference type="GO" id="GO:0007034">
    <property type="term" value="P:vacuolar transport"/>
    <property type="evidence" value="ECO:0007669"/>
    <property type="project" value="TreeGrafter"/>
</dbReference>
<organism evidence="4 5">
    <name type="scientific">Chrysochromulina tobinii</name>
    <dbReference type="NCBI Taxonomy" id="1460289"/>
    <lineage>
        <taxon>Eukaryota</taxon>
        <taxon>Haptista</taxon>
        <taxon>Haptophyta</taxon>
        <taxon>Prymnesiophyceae</taxon>
        <taxon>Prymnesiales</taxon>
        <taxon>Chrysochromulinaceae</taxon>
        <taxon>Chrysochromulina</taxon>
    </lineage>
</organism>
<feature type="region of interest" description="Disordered" evidence="2">
    <location>
        <begin position="826"/>
        <end position="848"/>
    </location>
</feature>
<dbReference type="PANTHER" id="PTHR21481:SF0">
    <property type="entry name" value="PROTEIN CLEC16A"/>
    <property type="match status" value="1"/>
</dbReference>
<comment type="caution">
    <text evidence="4">The sequence shown here is derived from an EMBL/GenBank/DDBJ whole genome shotgun (WGS) entry which is preliminary data.</text>
</comment>
<dbReference type="OrthoDB" id="294052at2759"/>
<dbReference type="GO" id="GO:0005770">
    <property type="term" value="C:late endosome"/>
    <property type="evidence" value="ECO:0007669"/>
    <property type="project" value="TreeGrafter"/>
</dbReference>
<protein>
    <submittedName>
        <fullName evidence="4">Protein clec16a</fullName>
    </submittedName>
</protein>
<feature type="region of interest" description="Disordered" evidence="2">
    <location>
        <begin position="1"/>
        <end position="30"/>
    </location>
</feature>
<dbReference type="Pfam" id="PF00650">
    <property type="entry name" value="CRAL_TRIO"/>
    <property type="match status" value="1"/>
</dbReference>
<feature type="compositionally biased region" description="Pro residues" evidence="2">
    <location>
        <begin position="1"/>
        <end position="11"/>
    </location>
</feature>
<dbReference type="InterPro" id="IPR036865">
    <property type="entry name" value="CRAL-TRIO_dom_sf"/>
</dbReference>
<dbReference type="EMBL" id="JWZX01003269">
    <property type="protein sequence ID" value="KOO22571.1"/>
    <property type="molecule type" value="Genomic_DNA"/>
</dbReference>
<sequence length="1315" mass="141910">MQPPPPPPPARPSFFSSLFGEQKSPPGKDPSTKFTLANLSSLYSQLSRVVVVNERNQSQIVESLRNIAEIIIWGDQQHDPAIFECFLENNMLAIFWRFLEQEDTPSSVKQQLLQTLSLLIQNIDAGPSVYFILSNNHINDLIRHQGFDLTNEELIANYVSLLKAIALRLDKDTVQFFISEEPEPTAAPAGDDEASSTVHEQIPPRTVTRFALYEEALKLWSHEDRMVRTAVRTIVLSICRVDDAAVRAFISRSPLLPRQLNASLRSDCAALTKAIAAVSMGSRTAAPAAAPAAAPVPSGPYGLCATIVPPTSSELSSMEGQLQHLLDELYFVHDVLDAAATNVKPLCARLRAALFSQFVMPVIVQPLASVSSERVGSEAVAHEMQQTLPRLVALLVLSHCLSVFGHPPLLMSILTLLLHPGLALADVKFSKFELLPPSDALELARQSVESSFDGGDSSGGSNADGIVMPIAEGGPERNALRAAVLGALCSTDERTCFFACCALLSALRCTAPSSTGGGKPAALTGHAELLKQAKLLPLRQLRSESLLAQLISSKTKPKLSGSGLTADGAAEYCEPAVQALLELLLRAAKQPILPEEDLMSTAVESKVDASADPSAAAPSARSGAMRLVTVQSAVELLLELTHDSSARPNLSESHARLLETAQACAARNLRRALKGRFAASLGNLVEYECRQLPLPLTASFKLGQLLSDCSLLLPAERLAQAKAVPLARRAPRDELEATRAAIQTFLLTRHARNLLLRYPEDLRTLGKPAGWAGAAPPIGGRLELPGLTCQLLPCSLLVHMRQPERCQLLVFTTAKDIDGKLVVAPPAPSAASASEGPKLEAPSGATEAPLSAAHHARNFLLLVRPSPGVALGVEVLLALPLTALTLSVPTGGTKLVCRVPRHHQPPTLINDLRDWNDLVKQIEAARQQQNLVKQTEAARQSSAAADWAGLVAELCQRLLTQPCLAGIVAPEPQIEPDNLLARERLKWAAARAGADEAGGSLLYEPNFTEAEIAVLRTSMPFAEWGEPHERGLAYMRQQRDAALRTNASLAPSAEMASDLRMWRFLVATSFRAAEAAKMYTDALAWRAEWRIDAMRDALVEANPAFFGGGAAGLQMPHIHAVDTLMMKARPRTWYRVRQGEAAGDEKGSAVTSYEPLLDKGGNLVYIEVPSAFDAAAMSEMEAEYIEAEFRAHELLQLVIDELSRRQGRMCLIFRVLDLHGFSLTGSLFASAEVKQGEALVKQVGKEVKDAYPTTTFKNFLINAPAASFAGPLVAALVPKRSRDKTVIKGADYAPELHKWIEPANLPQKLGGPANV</sequence>
<gene>
    <name evidence="4" type="ORF">Ctob_000060</name>
</gene>
<dbReference type="Pfam" id="PF09758">
    <property type="entry name" value="FPL"/>
    <property type="match status" value="1"/>
</dbReference>
<dbReference type="InterPro" id="IPR001251">
    <property type="entry name" value="CRAL-TRIO_dom"/>
</dbReference>
<dbReference type="GO" id="GO:0016197">
    <property type="term" value="P:endosomal transport"/>
    <property type="evidence" value="ECO:0007669"/>
    <property type="project" value="TreeGrafter"/>
</dbReference>
<evidence type="ECO:0000313" key="4">
    <source>
        <dbReference type="EMBL" id="KOO22571.1"/>
    </source>
</evidence>
<dbReference type="GO" id="GO:1901096">
    <property type="term" value="P:regulation of autophagosome maturation"/>
    <property type="evidence" value="ECO:0007669"/>
    <property type="project" value="TreeGrafter"/>
</dbReference>
<dbReference type="SUPFAM" id="SSF52087">
    <property type="entry name" value="CRAL/TRIO domain"/>
    <property type="match status" value="1"/>
</dbReference>
<proteinExistence type="predicted"/>
<dbReference type="Gene3D" id="3.40.525.10">
    <property type="entry name" value="CRAL-TRIO lipid binding domain"/>
    <property type="match status" value="1"/>
</dbReference>
<dbReference type="PROSITE" id="PS50191">
    <property type="entry name" value="CRAL_TRIO"/>
    <property type="match status" value="1"/>
</dbReference>
<evidence type="ECO:0000313" key="5">
    <source>
        <dbReference type="Proteomes" id="UP000037460"/>
    </source>
</evidence>
<name>A0A0M0J7K9_9EUKA</name>
<dbReference type="InterPro" id="IPR036273">
    <property type="entry name" value="CRAL/TRIO_N_dom_sf"/>
</dbReference>
<dbReference type="PANTHER" id="PTHR21481">
    <property type="entry name" value="PROTEIN CLEC16A"/>
    <property type="match status" value="1"/>
</dbReference>
<dbReference type="InterPro" id="IPR016024">
    <property type="entry name" value="ARM-type_fold"/>
</dbReference>
<evidence type="ECO:0000259" key="3">
    <source>
        <dbReference type="PROSITE" id="PS50191"/>
    </source>
</evidence>
<evidence type="ECO:0000256" key="2">
    <source>
        <dbReference type="SAM" id="MobiDB-lite"/>
    </source>
</evidence>
<dbReference type="SUPFAM" id="SSF46938">
    <property type="entry name" value="CRAL/TRIO N-terminal domain"/>
    <property type="match status" value="1"/>
</dbReference>